<dbReference type="InterPro" id="IPR034660">
    <property type="entry name" value="DinB/YfiT-like"/>
</dbReference>
<dbReference type="Gene3D" id="1.20.120.450">
    <property type="entry name" value="dinb family like domain"/>
    <property type="match status" value="1"/>
</dbReference>
<dbReference type="AlphaFoldDB" id="A0A559IVX1"/>
<dbReference type="Pfam" id="PF12867">
    <property type="entry name" value="DinB_2"/>
    <property type="match status" value="1"/>
</dbReference>
<dbReference type="InterPro" id="IPR024775">
    <property type="entry name" value="DinB-like"/>
</dbReference>
<dbReference type="Proteomes" id="UP000318102">
    <property type="component" value="Unassembled WGS sequence"/>
</dbReference>
<protein>
    <submittedName>
        <fullName evidence="2">DinB family protein</fullName>
    </submittedName>
</protein>
<gene>
    <name evidence="2" type="ORF">FPZ44_00860</name>
</gene>
<dbReference type="EMBL" id="VNJK01000001">
    <property type="protein sequence ID" value="TVX91731.1"/>
    <property type="molecule type" value="Genomic_DNA"/>
</dbReference>
<accession>A0A559IVX1</accession>
<organism evidence="2 3">
    <name type="scientific">Paenibacillus agilis</name>
    <dbReference type="NCBI Taxonomy" id="3020863"/>
    <lineage>
        <taxon>Bacteria</taxon>
        <taxon>Bacillati</taxon>
        <taxon>Bacillota</taxon>
        <taxon>Bacilli</taxon>
        <taxon>Bacillales</taxon>
        <taxon>Paenibacillaceae</taxon>
        <taxon>Paenibacillus</taxon>
    </lineage>
</organism>
<reference evidence="2 3" key="1">
    <citation type="submission" date="2019-07" db="EMBL/GenBank/DDBJ databases">
        <authorList>
            <person name="Kim J."/>
        </authorList>
    </citation>
    <scope>NUCLEOTIDE SEQUENCE [LARGE SCALE GENOMIC DNA]</scope>
    <source>
        <strain evidence="2 3">N4</strain>
    </source>
</reference>
<name>A0A559IVX1_9BACL</name>
<evidence type="ECO:0000313" key="2">
    <source>
        <dbReference type="EMBL" id="TVX91731.1"/>
    </source>
</evidence>
<evidence type="ECO:0000259" key="1">
    <source>
        <dbReference type="Pfam" id="PF12867"/>
    </source>
</evidence>
<proteinExistence type="predicted"/>
<comment type="caution">
    <text evidence="2">The sequence shown here is derived from an EMBL/GenBank/DDBJ whole genome shotgun (WGS) entry which is preliminary data.</text>
</comment>
<dbReference type="SUPFAM" id="SSF109854">
    <property type="entry name" value="DinB/YfiT-like putative metalloenzymes"/>
    <property type="match status" value="1"/>
</dbReference>
<evidence type="ECO:0000313" key="3">
    <source>
        <dbReference type="Proteomes" id="UP000318102"/>
    </source>
</evidence>
<dbReference type="RefSeq" id="WP_144986516.1">
    <property type="nucleotide sequence ID" value="NZ_VNJK01000001.1"/>
</dbReference>
<dbReference type="OrthoDB" id="824606at2"/>
<feature type="domain" description="DinB-like" evidence="1">
    <location>
        <begin position="13"/>
        <end position="144"/>
    </location>
</feature>
<keyword evidence="3" id="KW-1185">Reference proteome</keyword>
<sequence length="160" mass="17871">MSHPFEAVQPIWSAVRDRFQTMIESLQEADMDLNISDSFPTIAYLIRHNAEVEYMFADWFFKRETPADVTFLTAGPPKTVSVELGKMAELISFSVSANAHLIAGMKDLPQEDWDKPIKTPIGTSTPREALGRAMYHTGIHSGQISYIRKLAAQQNDAAQG</sequence>